<dbReference type="RefSeq" id="YP_009008204.1">
    <property type="nucleotide sequence ID" value="NC_023587.1"/>
</dbReference>
<protein>
    <submittedName>
        <fullName evidence="1">Uncharacterized protein</fullName>
    </submittedName>
</protein>
<gene>
    <name evidence="1" type="ORF">S-MbCM7_070</name>
</gene>
<dbReference type="EMBL" id="KF156338">
    <property type="protein sequence ID" value="AHB80484.1"/>
    <property type="molecule type" value="Genomic_DNA"/>
</dbReference>
<dbReference type="Proteomes" id="UP000018808">
    <property type="component" value="Segment"/>
</dbReference>
<accession>V5UTS6</accession>
<proteinExistence type="predicted"/>
<reference evidence="1 2" key="1">
    <citation type="journal article" date="2014" name="Nature">
        <title>Viral tagging reveals discrete populations in Synechococcus viral genome sequence space.</title>
        <authorList>
            <person name="Deng L."/>
            <person name="Ignacio Espinoza J.C."/>
            <person name="Gregory A.C."/>
            <person name="Poulos B.T."/>
            <person name="Weitz J.S."/>
            <person name="Hugenholtz P."/>
            <person name="Sullivan M.B."/>
        </authorList>
    </citation>
    <scope>NUCLEOTIDE SEQUENCE [LARGE SCALE GENOMIC DNA]</scope>
</reference>
<dbReference type="OrthoDB" id="35676at10239"/>
<evidence type="ECO:0000313" key="2">
    <source>
        <dbReference type="Proteomes" id="UP000018808"/>
    </source>
</evidence>
<name>V5UTS6_9CAUD</name>
<evidence type="ECO:0000313" key="1">
    <source>
        <dbReference type="EMBL" id="AHB80484.1"/>
    </source>
</evidence>
<keyword evidence="2" id="KW-1185">Reference proteome</keyword>
<dbReference type="KEGG" id="vg:18504646"/>
<organism evidence="1 2">
    <name type="scientific">Synechococcus phage ACG-2014h</name>
    <dbReference type="NCBI Taxonomy" id="1340810"/>
    <lineage>
        <taxon>Viruses</taxon>
        <taxon>Duplodnaviria</taxon>
        <taxon>Heunggongvirae</taxon>
        <taxon>Uroviricota</taxon>
        <taxon>Caudoviricetes</taxon>
        <taxon>Pantevenvirales</taxon>
        <taxon>Kyanoviridae</taxon>
        <taxon>Sedonavirus</taxon>
        <taxon>Sedonavirus tusconh</taxon>
    </lineage>
</organism>
<sequence length="396" mass="43737">MAVPFINFLAPSMGGIGPIEVRDISWLNELSQSNGVPFYAGRFYPKDSQAIIDGLQLGLISESPPWLTWEEIQPTQIWMIPVFEDERIITMNVTIERIDVKPRSTTDYDTMPDDVAFELANWKPPVYGGDVVEKAHGAVNLLPSFNGSLDPGISIAQNLNFIPPGLTLGYLGIASLSGRCTEWGFYDQEMTIINGTRFGQPQWGYGGADALGYDYSEVIKLRPDGAWIYRDAEIGVDGSIPEFSTDEYGAPDLANDYEPYIQNSYLDTAIQDYTDAQSIGNDYYDASTKIEGDGITGNPRAGLIQDIRTSEMDTVVYTIKVAATTVIVPDGTIADLDKATIDDLLVGALETLGSNLSNNLWYFYLPVRYNGDIPAKRYAEYFRKAGINRVSTDISL</sequence>
<dbReference type="GeneID" id="18504646"/>